<evidence type="ECO:0000256" key="1">
    <source>
        <dbReference type="SAM" id="SignalP"/>
    </source>
</evidence>
<sequence length="227" mass="26190">MKRFFLFFVLLWIFVSCGKSDNQQDNRFYDNWKYIGYRDKALKFHSPSSYVADCKSCYTVHFKNDDFFDIQICSNKGGGKYQIDTQRHLLFSQGYGLTEIYDPMCPDEEGFSISGNYRFIGDTLAISPNETLTSLFVKATTYIPHVDPPHYYKRGVLNLAPQGSYDCSAVSHTLVLEDNSGTLSIIYDQTLDLSSYEGKPVSIWGYFTSKFKNCPETFHIERIVKLY</sequence>
<protein>
    <recommendedName>
        <fullName evidence="4">Lipocalin-like domain-containing protein</fullName>
    </recommendedName>
</protein>
<dbReference type="PROSITE" id="PS51257">
    <property type="entry name" value="PROKAR_LIPOPROTEIN"/>
    <property type="match status" value="1"/>
</dbReference>
<evidence type="ECO:0000313" key="3">
    <source>
        <dbReference type="Proteomes" id="UP000217334"/>
    </source>
</evidence>
<evidence type="ECO:0008006" key="4">
    <source>
        <dbReference type="Google" id="ProtNLM"/>
    </source>
</evidence>
<name>A0A250F491_CAPSP</name>
<organism evidence="2 3">
    <name type="scientific">Capnocytophaga sputigena</name>
    <dbReference type="NCBI Taxonomy" id="1019"/>
    <lineage>
        <taxon>Bacteria</taxon>
        <taxon>Pseudomonadati</taxon>
        <taxon>Bacteroidota</taxon>
        <taxon>Flavobacteriia</taxon>
        <taxon>Flavobacteriales</taxon>
        <taxon>Flavobacteriaceae</taxon>
        <taxon>Capnocytophaga</taxon>
    </lineage>
</organism>
<feature type="chain" id="PRO_5012354629" description="Lipocalin-like domain-containing protein" evidence="1">
    <location>
        <begin position="19"/>
        <end position="227"/>
    </location>
</feature>
<dbReference type="RefSeq" id="WP_095901763.1">
    <property type="nucleotide sequence ID" value="NZ_CP022383.1"/>
</dbReference>
<proteinExistence type="predicted"/>
<accession>A0A250F491</accession>
<gene>
    <name evidence="2" type="ORF">CGC59_09640</name>
</gene>
<dbReference type="AlphaFoldDB" id="A0A250F491"/>
<feature type="signal peptide" evidence="1">
    <location>
        <begin position="1"/>
        <end position="18"/>
    </location>
</feature>
<dbReference type="Proteomes" id="UP000217334">
    <property type="component" value="Chromosome"/>
</dbReference>
<reference evidence="3" key="1">
    <citation type="submission" date="2017-06" db="EMBL/GenBank/DDBJ databases">
        <title>Capnocytophaga spp. assemblies.</title>
        <authorList>
            <person name="Gulvik C.A."/>
        </authorList>
    </citation>
    <scope>NUCLEOTIDE SEQUENCE [LARGE SCALE GENOMIC DNA]</scope>
    <source>
        <strain evidence="3">H4486</strain>
    </source>
</reference>
<keyword evidence="1" id="KW-0732">Signal</keyword>
<evidence type="ECO:0000313" key="2">
    <source>
        <dbReference type="EMBL" id="ATA79921.1"/>
    </source>
</evidence>
<dbReference type="EMBL" id="CP022383">
    <property type="protein sequence ID" value="ATA79921.1"/>
    <property type="molecule type" value="Genomic_DNA"/>
</dbReference>